<dbReference type="EMBL" id="RBXP01000016">
    <property type="protein sequence ID" value="RKT51307.1"/>
    <property type="molecule type" value="Genomic_DNA"/>
</dbReference>
<sequence>MSGFEHYRQEIAALDHEIHKYAMICGVDLGQRHEIEACLAEHHAAWADDKARESLRGLLVLRLKVETEMLDQGMTPPPLVAAAGD</sequence>
<dbReference type="Proteomes" id="UP000270626">
    <property type="component" value="Unassembled WGS sequence"/>
</dbReference>
<dbReference type="AlphaFoldDB" id="A0A495VRJ8"/>
<organism evidence="1 2">
    <name type="scientific">Azonexus fungiphilus</name>
    <dbReference type="NCBI Taxonomy" id="146940"/>
    <lineage>
        <taxon>Bacteria</taxon>
        <taxon>Pseudomonadati</taxon>
        <taxon>Pseudomonadota</taxon>
        <taxon>Betaproteobacteria</taxon>
        <taxon>Rhodocyclales</taxon>
        <taxon>Azonexaceae</taxon>
        <taxon>Azonexus</taxon>
    </lineage>
</organism>
<evidence type="ECO:0008006" key="3">
    <source>
        <dbReference type="Google" id="ProtNLM"/>
    </source>
</evidence>
<name>A0A495VRJ8_9RHOO</name>
<dbReference type="RefSeq" id="WP_121458820.1">
    <property type="nucleotide sequence ID" value="NZ_JAANMQ010000008.1"/>
</dbReference>
<evidence type="ECO:0000313" key="2">
    <source>
        <dbReference type="Proteomes" id="UP000270626"/>
    </source>
</evidence>
<protein>
    <recommendedName>
        <fullName evidence="3">Transcriptional repressor TraM</fullName>
    </recommendedName>
</protein>
<evidence type="ECO:0000313" key="1">
    <source>
        <dbReference type="EMBL" id="RKT51307.1"/>
    </source>
</evidence>
<reference evidence="1 2" key="1">
    <citation type="submission" date="2018-10" db="EMBL/GenBank/DDBJ databases">
        <title>Genomic Encyclopedia of Type Strains, Phase IV (KMG-IV): sequencing the most valuable type-strain genomes for metagenomic binning, comparative biology and taxonomic classification.</title>
        <authorList>
            <person name="Goeker M."/>
        </authorList>
    </citation>
    <scope>NUCLEOTIDE SEQUENCE [LARGE SCALE GENOMIC DNA]</scope>
    <source>
        <strain evidence="1 2">DSM 23841</strain>
    </source>
</reference>
<accession>A0A495VRJ8</accession>
<proteinExistence type="predicted"/>
<comment type="caution">
    <text evidence="1">The sequence shown here is derived from an EMBL/GenBank/DDBJ whole genome shotgun (WGS) entry which is preliminary data.</text>
</comment>
<dbReference type="OrthoDB" id="9181921at2"/>
<gene>
    <name evidence="1" type="ORF">DFR40_2522</name>
</gene>
<keyword evidence="2" id="KW-1185">Reference proteome</keyword>